<dbReference type="InterPro" id="IPR017452">
    <property type="entry name" value="GPCR_Rhodpsn_7TM"/>
</dbReference>
<evidence type="ECO:0000256" key="7">
    <source>
        <dbReference type="ARBA" id="ARBA00023136"/>
    </source>
</evidence>
<dbReference type="InterPro" id="IPR000276">
    <property type="entry name" value="GPCR_Rhodpsn"/>
</dbReference>
<dbReference type="PANTHER" id="PTHR24247:SF228">
    <property type="entry name" value="5-HYDROXYTRYPTAMINE (SEROTONIN) RECEPTOR 2A, ISOFORM B"/>
    <property type="match status" value="1"/>
</dbReference>
<evidence type="ECO:0000256" key="4">
    <source>
        <dbReference type="ARBA" id="ARBA00022692"/>
    </source>
</evidence>
<evidence type="ECO:0000313" key="15">
    <source>
        <dbReference type="Proteomes" id="UP001235939"/>
    </source>
</evidence>
<accession>A0ABY6JVK2</accession>
<organism evidence="14 15">
    <name type="scientific">Cordylochernes scorpioides</name>
    <dbReference type="NCBI Taxonomy" id="51811"/>
    <lineage>
        <taxon>Eukaryota</taxon>
        <taxon>Metazoa</taxon>
        <taxon>Ecdysozoa</taxon>
        <taxon>Arthropoda</taxon>
        <taxon>Chelicerata</taxon>
        <taxon>Arachnida</taxon>
        <taxon>Pseudoscorpiones</taxon>
        <taxon>Cheliferoidea</taxon>
        <taxon>Chernetidae</taxon>
        <taxon>Cordylochernes</taxon>
    </lineage>
</organism>
<evidence type="ECO:0000313" key="14">
    <source>
        <dbReference type="EMBL" id="UYV60262.1"/>
    </source>
</evidence>
<dbReference type="Gene3D" id="1.20.1070.10">
    <property type="entry name" value="Rhodopsin 7-helix transmembrane proteins"/>
    <property type="match status" value="1"/>
</dbReference>
<comment type="subcellular location">
    <subcellularLocation>
        <location evidence="1">Cell membrane</location>
        <topology evidence="1">Multi-pass membrane protein</topology>
    </subcellularLocation>
</comment>
<keyword evidence="4 10" id="KW-0812">Transmembrane</keyword>
<dbReference type="PANTHER" id="PTHR24247">
    <property type="entry name" value="5-HYDROXYTRYPTAMINE RECEPTOR"/>
    <property type="match status" value="1"/>
</dbReference>
<keyword evidence="8 10" id="KW-0675">Receptor</keyword>
<dbReference type="PRINTS" id="PR00237">
    <property type="entry name" value="GPCRRHODOPSN"/>
</dbReference>
<gene>
    <name evidence="14" type="ORF">LAZ67_1000585</name>
</gene>
<evidence type="ECO:0000256" key="11">
    <source>
        <dbReference type="SAM" id="MobiDB-lite"/>
    </source>
</evidence>
<evidence type="ECO:0000256" key="3">
    <source>
        <dbReference type="ARBA" id="ARBA00022475"/>
    </source>
</evidence>
<keyword evidence="6 10" id="KW-0297">G-protein coupled receptor</keyword>
<reference evidence="14 15" key="1">
    <citation type="submission" date="2022-01" db="EMBL/GenBank/DDBJ databases">
        <title>A chromosomal length assembly of Cordylochernes scorpioides.</title>
        <authorList>
            <person name="Zeh D."/>
            <person name="Zeh J."/>
        </authorList>
    </citation>
    <scope>NUCLEOTIDE SEQUENCE [LARGE SCALE GENOMIC DNA]</scope>
    <source>
        <strain evidence="14">IN4F17</strain>
        <tissue evidence="14">Whole Body</tissue>
    </source>
</reference>
<feature type="transmembrane region" description="Helical" evidence="12">
    <location>
        <begin position="290"/>
        <end position="313"/>
    </location>
</feature>
<name>A0ABY6JVK2_9ARAC</name>
<feature type="transmembrane region" description="Helical" evidence="12">
    <location>
        <begin position="259"/>
        <end position="284"/>
    </location>
</feature>
<dbReference type="PROSITE" id="PS00237">
    <property type="entry name" value="G_PROTEIN_RECEP_F1_1"/>
    <property type="match status" value="1"/>
</dbReference>
<keyword evidence="5 12" id="KW-1133">Transmembrane helix</keyword>
<dbReference type="SUPFAM" id="SSF81321">
    <property type="entry name" value="Family A G protein-coupled receptor-like"/>
    <property type="match status" value="1"/>
</dbReference>
<keyword evidence="3" id="KW-1003">Cell membrane</keyword>
<proteinExistence type="inferred from homology"/>
<evidence type="ECO:0000256" key="12">
    <source>
        <dbReference type="SAM" id="Phobius"/>
    </source>
</evidence>
<comment type="similarity">
    <text evidence="2 10">Belongs to the G-protein coupled receptor 1 family.</text>
</comment>
<dbReference type="Proteomes" id="UP001235939">
    <property type="component" value="Chromosome 01"/>
</dbReference>
<keyword evidence="7 12" id="KW-0472">Membrane</keyword>
<evidence type="ECO:0000256" key="1">
    <source>
        <dbReference type="ARBA" id="ARBA00004651"/>
    </source>
</evidence>
<feature type="transmembrane region" description="Helical" evidence="12">
    <location>
        <begin position="135"/>
        <end position="156"/>
    </location>
</feature>
<feature type="domain" description="G-protein coupled receptors family 1 profile" evidence="13">
    <location>
        <begin position="18"/>
        <end position="310"/>
    </location>
</feature>
<evidence type="ECO:0000256" key="6">
    <source>
        <dbReference type="ARBA" id="ARBA00023040"/>
    </source>
</evidence>
<feature type="transmembrane region" description="Helical" evidence="12">
    <location>
        <begin position="38"/>
        <end position="60"/>
    </location>
</feature>
<feature type="transmembrane region" description="Helical" evidence="12">
    <location>
        <begin position="6"/>
        <end position="26"/>
    </location>
</feature>
<dbReference type="SMART" id="SM01381">
    <property type="entry name" value="7TM_GPCR_Srsx"/>
    <property type="match status" value="1"/>
</dbReference>
<keyword evidence="9 10" id="KW-0807">Transducer</keyword>
<feature type="region of interest" description="Disordered" evidence="11">
    <location>
        <begin position="343"/>
        <end position="363"/>
    </location>
</feature>
<dbReference type="PROSITE" id="PS50262">
    <property type="entry name" value="G_PROTEIN_RECEP_F1_2"/>
    <property type="match status" value="1"/>
</dbReference>
<evidence type="ECO:0000256" key="2">
    <source>
        <dbReference type="ARBA" id="ARBA00010663"/>
    </source>
</evidence>
<evidence type="ECO:0000256" key="5">
    <source>
        <dbReference type="ARBA" id="ARBA00022989"/>
    </source>
</evidence>
<sequence length="363" mass="39957">MEPRWLSLGGLVVAGALGNTLVCLAVSLERRLHNLTNYFLLSLAVADLLVSVVVMPFGILDQLYGKLPSPKLLVPSVEPTFCGWPLGWETCAVWVTCDVLSCTASILHMCCISVERYVGIRSPLGSRGAASKRAVVAKVALVWLLAGAITSPITVLAALDPANVLRDRVCAINNRFFFVFGSVVAFYVPMVLMVGAYVLTVRLLRRKARKLLSPADSSCNNSKGGGGGGLSRRWTVQRGDPGGIVRRSQVRSEQRASKVLGVVFFTFVVCWAPFFVLNVLFAFRTRVPKSVATACLWLGYVSSTINPIIYTVFNRTFRRTFWRLLLCRCSTYRHVRARSQGTYRGKPGWPPSERRSAKSTSLC</sequence>
<evidence type="ECO:0000256" key="8">
    <source>
        <dbReference type="ARBA" id="ARBA00023170"/>
    </source>
</evidence>
<evidence type="ECO:0000256" key="9">
    <source>
        <dbReference type="ARBA" id="ARBA00023224"/>
    </source>
</evidence>
<feature type="transmembrane region" description="Helical" evidence="12">
    <location>
        <begin position="176"/>
        <end position="200"/>
    </location>
</feature>
<keyword evidence="15" id="KW-1185">Reference proteome</keyword>
<dbReference type="EMBL" id="CP092863">
    <property type="protein sequence ID" value="UYV60262.1"/>
    <property type="molecule type" value="Genomic_DNA"/>
</dbReference>
<evidence type="ECO:0000259" key="13">
    <source>
        <dbReference type="PROSITE" id="PS50262"/>
    </source>
</evidence>
<feature type="transmembrane region" description="Helical" evidence="12">
    <location>
        <begin position="93"/>
        <end position="114"/>
    </location>
</feature>
<feature type="region of interest" description="Disordered" evidence="11">
    <location>
        <begin position="214"/>
        <end position="233"/>
    </location>
</feature>
<protein>
    <recommendedName>
        <fullName evidence="13">G-protein coupled receptors family 1 profile domain-containing protein</fullName>
    </recommendedName>
</protein>
<evidence type="ECO:0000256" key="10">
    <source>
        <dbReference type="RuleBase" id="RU000688"/>
    </source>
</evidence>
<dbReference type="Pfam" id="PF00001">
    <property type="entry name" value="7tm_1"/>
    <property type="match status" value="1"/>
</dbReference>